<organism evidence="2">
    <name type="scientific">candidate division WOR-3 bacterium</name>
    <dbReference type="NCBI Taxonomy" id="2052148"/>
    <lineage>
        <taxon>Bacteria</taxon>
        <taxon>Bacteria division WOR-3</taxon>
    </lineage>
</organism>
<reference evidence="2" key="1">
    <citation type="journal article" date="2020" name="mSystems">
        <title>Genome- and Community-Level Interaction Insights into Carbon Utilization and Element Cycling Functions of Hydrothermarchaeota in Hydrothermal Sediment.</title>
        <authorList>
            <person name="Zhou Z."/>
            <person name="Liu Y."/>
            <person name="Xu W."/>
            <person name="Pan J."/>
            <person name="Luo Z.H."/>
            <person name="Li M."/>
        </authorList>
    </citation>
    <scope>NUCLEOTIDE SEQUENCE [LARGE SCALE GENOMIC DNA]</scope>
    <source>
        <strain evidence="2">SpSt-780</strain>
    </source>
</reference>
<feature type="domain" description="Organic solvent tolerance-like N-terminal" evidence="1">
    <location>
        <begin position="72"/>
        <end position="116"/>
    </location>
</feature>
<name>A0A7C4Y6X1_UNCW3</name>
<proteinExistence type="predicted"/>
<evidence type="ECO:0000259" key="1">
    <source>
        <dbReference type="Pfam" id="PF13100"/>
    </source>
</evidence>
<dbReference type="AlphaFoldDB" id="A0A7C4Y6X1"/>
<dbReference type="Pfam" id="PF13100">
    <property type="entry name" value="OstA_2"/>
    <property type="match status" value="1"/>
</dbReference>
<gene>
    <name evidence="2" type="ORF">ENV67_08320</name>
</gene>
<dbReference type="EMBL" id="DTHG01000100">
    <property type="protein sequence ID" value="HGW92523.1"/>
    <property type="molecule type" value="Genomic_DNA"/>
</dbReference>
<dbReference type="InterPro" id="IPR005653">
    <property type="entry name" value="OstA-like_N"/>
</dbReference>
<comment type="caution">
    <text evidence="2">The sequence shown here is derived from an EMBL/GenBank/DDBJ whole genome shotgun (WGS) entry which is preliminary data.</text>
</comment>
<protein>
    <recommendedName>
        <fullName evidence="1">Organic solvent tolerance-like N-terminal domain-containing protein</fullName>
    </recommendedName>
</protein>
<evidence type="ECO:0000313" key="2">
    <source>
        <dbReference type="EMBL" id="HGW92523.1"/>
    </source>
</evidence>
<accession>A0A7C4Y6X1</accession>
<sequence length="163" mass="18504">MRYIIFILLFIGCSKVKNTEETQKVSVKDFTISESISGNKNWILFADSAIVKDTSYIIYGVRLNFLSENKDTISKLFSDSGVVFENSGNLTALSNVKVILSDTIKIFSDSLKWDNKSGKIIIEGNFKYISMSEEIEGEGMESDRFLKEVVIKKRIKGKGEYKR</sequence>